<keyword evidence="2" id="KW-1185">Reference proteome</keyword>
<proteinExistence type="predicted"/>
<dbReference type="InterPro" id="IPR007391">
    <property type="entry name" value="Vancomycin_resist_VanW"/>
</dbReference>
<dbReference type="PANTHER" id="PTHR35788:SF1">
    <property type="entry name" value="EXPORTED PROTEIN"/>
    <property type="match status" value="1"/>
</dbReference>
<name>A0A1Y0ILF3_9BACL</name>
<organism evidence="1 2">
    <name type="scientific">Tumebacillus avium</name>
    <dbReference type="NCBI Taxonomy" id="1903704"/>
    <lineage>
        <taxon>Bacteria</taxon>
        <taxon>Bacillati</taxon>
        <taxon>Bacillota</taxon>
        <taxon>Bacilli</taxon>
        <taxon>Bacillales</taxon>
        <taxon>Alicyclobacillaceae</taxon>
        <taxon>Tumebacillus</taxon>
    </lineage>
</organism>
<dbReference type="EMBL" id="CP021434">
    <property type="protein sequence ID" value="ARU61342.1"/>
    <property type="molecule type" value="Genomic_DNA"/>
</dbReference>
<dbReference type="RefSeq" id="WP_087456721.1">
    <property type="nucleotide sequence ID" value="NZ_CP021434.1"/>
</dbReference>
<dbReference type="PANTHER" id="PTHR35788">
    <property type="entry name" value="EXPORTED PROTEIN-RELATED"/>
    <property type="match status" value="1"/>
</dbReference>
<evidence type="ECO:0000313" key="2">
    <source>
        <dbReference type="Proteomes" id="UP000195437"/>
    </source>
</evidence>
<dbReference type="Proteomes" id="UP000195437">
    <property type="component" value="Chromosome"/>
</dbReference>
<dbReference type="Pfam" id="PF04294">
    <property type="entry name" value="VanW"/>
    <property type="match status" value="1"/>
</dbReference>
<dbReference type="KEGG" id="tum:CBW65_10275"/>
<dbReference type="OrthoDB" id="9813301at2"/>
<protein>
    <submittedName>
        <fullName evidence="1">Vancomycin resistance protein</fullName>
    </submittedName>
</protein>
<dbReference type="AlphaFoldDB" id="A0A1Y0ILF3"/>
<gene>
    <name evidence="1" type="ORF">CBW65_10275</name>
</gene>
<accession>A0A1Y0ILF3</accession>
<sequence length="271" mass="31551">MQEPIHRSWLRMQAGRIYYSARRMGQWYLSGTAYADGKADAEGFPAVHAQHRTPLYRKLRNVEMWLQENKVHNLRLAVPKLAGLVLRPGETMSYWKQIGSPSRRNGYKQGMVLHGGDFQPGYGGGLCQLSNLIYWITLHTPLTVTERFRHQYDVFPDSNRTQPFGSGATCAYNYVDLQIRNDTDQTFCLHLYLTDTDLVGEWRAEQPPEVSYEVYEKEHRFQQHYWGGFTRHNQIWRKVTDRHGQQVGDQFVTENHAYMMYSPLLPSGESS</sequence>
<evidence type="ECO:0000313" key="1">
    <source>
        <dbReference type="EMBL" id="ARU61342.1"/>
    </source>
</evidence>
<dbReference type="InterPro" id="IPR052913">
    <property type="entry name" value="Glycopeptide_resist_protein"/>
</dbReference>
<reference evidence="2" key="1">
    <citation type="submission" date="2017-05" db="EMBL/GenBank/DDBJ databases">
        <authorList>
            <person name="Sung H."/>
        </authorList>
    </citation>
    <scope>NUCLEOTIDE SEQUENCE [LARGE SCALE GENOMIC DNA]</scope>
    <source>
        <strain evidence="2">AR23208</strain>
    </source>
</reference>